<comment type="caution">
    <text evidence="10">The sequence shown here is derived from an EMBL/GenBank/DDBJ whole genome shotgun (WGS) entry which is preliminary data.</text>
</comment>
<dbReference type="RefSeq" id="WP_142611834.1">
    <property type="nucleotide sequence ID" value="NZ_VIJZ01000001.1"/>
</dbReference>
<reference evidence="10 11" key="1">
    <citation type="submission" date="2019-07" db="EMBL/GenBank/DDBJ databases">
        <title>Paenibacillus ottowii sp. nov. isolated from a fermentation system processing bovine manure.</title>
        <authorList>
            <person name="Velazquez L.F."/>
            <person name="Rajbanshi S."/>
            <person name="Guan S."/>
            <person name="Hinchee M."/>
            <person name="Welsh A."/>
        </authorList>
    </citation>
    <scope>NUCLEOTIDE SEQUENCE [LARGE SCALE GENOMIC DNA]</scope>
    <source>
        <strain evidence="10 11">MS2379</strain>
    </source>
</reference>
<keyword evidence="4 8" id="KW-0812">Transmembrane</keyword>
<keyword evidence="11" id="KW-1185">Reference proteome</keyword>
<feature type="transmembrane region" description="Helical" evidence="8">
    <location>
        <begin position="102"/>
        <end position="120"/>
    </location>
</feature>
<evidence type="ECO:0000256" key="7">
    <source>
        <dbReference type="ARBA" id="ARBA00023136"/>
    </source>
</evidence>
<evidence type="ECO:0000256" key="1">
    <source>
        <dbReference type="ARBA" id="ARBA00022475"/>
    </source>
</evidence>
<name>A0ABY3BBC7_9BACL</name>
<dbReference type="SMART" id="SM00793">
    <property type="entry name" value="AgrB"/>
    <property type="match status" value="1"/>
</dbReference>
<feature type="transmembrane region" description="Helical" evidence="8">
    <location>
        <begin position="74"/>
        <end position="96"/>
    </location>
</feature>
<organism evidence="10 11">
    <name type="scientific">Paenibacillus ottowii</name>
    <dbReference type="NCBI Taxonomy" id="2315729"/>
    <lineage>
        <taxon>Bacteria</taxon>
        <taxon>Bacillati</taxon>
        <taxon>Bacillota</taxon>
        <taxon>Bacilli</taxon>
        <taxon>Bacillales</taxon>
        <taxon>Paenibacillaceae</taxon>
        <taxon>Paenibacillus</taxon>
    </lineage>
</organism>
<accession>A0ABY3BBC7</accession>
<feature type="transmembrane region" description="Helical" evidence="8">
    <location>
        <begin position="132"/>
        <end position="151"/>
    </location>
</feature>
<dbReference type="EMBL" id="VIJZ01000001">
    <property type="protein sequence ID" value="TQS01394.1"/>
    <property type="molecule type" value="Genomic_DNA"/>
</dbReference>
<keyword evidence="5" id="KW-0378">Hydrolase</keyword>
<evidence type="ECO:0000256" key="6">
    <source>
        <dbReference type="ARBA" id="ARBA00022989"/>
    </source>
</evidence>
<evidence type="ECO:0000256" key="8">
    <source>
        <dbReference type="SAM" id="Phobius"/>
    </source>
</evidence>
<keyword evidence="1" id="KW-1003">Cell membrane</keyword>
<keyword evidence="2" id="KW-0673">Quorum sensing</keyword>
<evidence type="ECO:0000256" key="5">
    <source>
        <dbReference type="ARBA" id="ARBA00022801"/>
    </source>
</evidence>
<dbReference type="EMBL" id="VIJZ01000001">
    <property type="protein sequence ID" value="TQS01449.1"/>
    <property type="molecule type" value="Genomic_DNA"/>
</dbReference>
<evidence type="ECO:0000313" key="10">
    <source>
        <dbReference type="EMBL" id="TQS01449.1"/>
    </source>
</evidence>
<evidence type="ECO:0000256" key="2">
    <source>
        <dbReference type="ARBA" id="ARBA00022654"/>
    </source>
</evidence>
<keyword evidence="6 8" id="KW-1133">Transmembrane helix</keyword>
<protein>
    <submittedName>
        <fullName evidence="10">Accessory regulator AgrB</fullName>
    </submittedName>
</protein>
<evidence type="ECO:0000313" key="9">
    <source>
        <dbReference type="EMBL" id="TQS01394.1"/>
    </source>
</evidence>
<dbReference type="InterPro" id="IPR006741">
    <property type="entry name" value="AgrB"/>
</dbReference>
<dbReference type="Proteomes" id="UP000319219">
    <property type="component" value="Unassembled WGS sequence"/>
</dbReference>
<evidence type="ECO:0000256" key="4">
    <source>
        <dbReference type="ARBA" id="ARBA00022692"/>
    </source>
</evidence>
<evidence type="ECO:0000256" key="3">
    <source>
        <dbReference type="ARBA" id="ARBA00022670"/>
    </source>
</evidence>
<keyword evidence="7 8" id="KW-0472">Membrane</keyword>
<proteinExistence type="predicted"/>
<dbReference type="Pfam" id="PF04647">
    <property type="entry name" value="AgrB"/>
    <property type="match status" value="1"/>
</dbReference>
<feature type="transmembrane region" description="Helical" evidence="8">
    <location>
        <begin position="30"/>
        <end position="53"/>
    </location>
</feature>
<sequence length="180" mass="19520">MIEPLSLRMAQHIKSVVPDHPASVPVLQHALAVLLNMVFITGLTLVISVFTGRTREVVTIMAAFAFLRQMTGGIHLKSGMGCVAVSTLLFTGLSFISLDHNWTIGATLVSMLLILAFAPAGIENQTRIPPKYFPLLKVLALCVVGLNFYFADPITAVSFLSQTILLINFRIGGETTHEEA</sequence>
<evidence type="ECO:0000313" key="11">
    <source>
        <dbReference type="Proteomes" id="UP000319219"/>
    </source>
</evidence>
<keyword evidence="3" id="KW-0645">Protease</keyword>
<gene>
    <name evidence="9" type="ORF">FKV70_03410</name>
    <name evidence="10" type="ORF">FKV70_03700</name>
</gene>